<name>A0A3P5WSG2_9BACL</name>
<dbReference type="Pfam" id="PF01047">
    <property type="entry name" value="MarR"/>
    <property type="match status" value="1"/>
</dbReference>
<dbReference type="RefSeq" id="WP_124069426.1">
    <property type="nucleotide sequence ID" value="NZ_CBCRXF010000017.1"/>
</dbReference>
<reference evidence="5 6" key="1">
    <citation type="submission" date="2018-11" db="EMBL/GenBank/DDBJ databases">
        <authorList>
            <person name="Criscuolo A."/>
        </authorList>
    </citation>
    <scope>NUCLEOTIDE SEQUENCE [LARGE SCALE GENOMIC DNA]</scope>
    <source>
        <strain evidence="5">ATB-66</strain>
    </source>
</reference>
<dbReference type="EMBL" id="UXAV01000030">
    <property type="protein sequence ID" value="VDC24142.1"/>
    <property type="molecule type" value="Genomic_DNA"/>
</dbReference>
<keyword evidence="6" id="KW-1185">Reference proteome</keyword>
<feature type="domain" description="HTH marR-type" evidence="4">
    <location>
        <begin position="3"/>
        <end position="138"/>
    </location>
</feature>
<protein>
    <submittedName>
        <fullName evidence="5">Putative HTH-type transcriptional regulator YusO</fullName>
    </submittedName>
</protein>
<dbReference type="AlphaFoldDB" id="A0A3P5WSG2"/>
<accession>A0A3P5WSG2</accession>
<keyword evidence="3" id="KW-0804">Transcription</keyword>
<keyword evidence="2" id="KW-0238">DNA-binding</keyword>
<dbReference type="GO" id="GO:0003677">
    <property type="term" value="F:DNA binding"/>
    <property type="evidence" value="ECO:0007669"/>
    <property type="project" value="UniProtKB-KW"/>
</dbReference>
<organism evidence="5 6">
    <name type="scientific">Filibacter tadaridae</name>
    <dbReference type="NCBI Taxonomy" id="2483811"/>
    <lineage>
        <taxon>Bacteria</taxon>
        <taxon>Bacillati</taxon>
        <taxon>Bacillota</taxon>
        <taxon>Bacilli</taxon>
        <taxon>Bacillales</taxon>
        <taxon>Caryophanaceae</taxon>
        <taxon>Filibacter</taxon>
    </lineage>
</organism>
<keyword evidence="1" id="KW-0805">Transcription regulation</keyword>
<dbReference type="OrthoDB" id="3254893at2"/>
<dbReference type="InterPro" id="IPR036390">
    <property type="entry name" value="WH_DNA-bd_sf"/>
</dbReference>
<evidence type="ECO:0000313" key="5">
    <source>
        <dbReference type="EMBL" id="VDC24142.1"/>
    </source>
</evidence>
<gene>
    <name evidence="5" type="primary">yusO_2</name>
    <name evidence="5" type="ORF">FILTAD_00997</name>
</gene>
<dbReference type="GO" id="GO:0003700">
    <property type="term" value="F:DNA-binding transcription factor activity"/>
    <property type="evidence" value="ECO:0007669"/>
    <property type="project" value="InterPro"/>
</dbReference>
<evidence type="ECO:0000259" key="4">
    <source>
        <dbReference type="PROSITE" id="PS50995"/>
    </source>
</evidence>
<sequence>MDRQRSLHDLEDLFWQLSRKMEHLWKDIYAKTFPGSQSRIMYLLEQNGPRKMSELANSIHITAGAITTASNLLIENGYITRLRNEQDRRVVHLDLTDKGKTTLNELQNEGREIMKLIFHDISDADLERMHTLFKQASSNIDNR</sequence>
<dbReference type="SUPFAM" id="SSF46785">
    <property type="entry name" value="Winged helix' DNA-binding domain"/>
    <property type="match status" value="1"/>
</dbReference>
<evidence type="ECO:0000256" key="2">
    <source>
        <dbReference type="ARBA" id="ARBA00023125"/>
    </source>
</evidence>
<dbReference type="PROSITE" id="PS50995">
    <property type="entry name" value="HTH_MARR_2"/>
    <property type="match status" value="1"/>
</dbReference>
<evidence type="ECO:0000256" key="1">
    <source>
        <dbReference type="ARBA" id="ARBA00023015"/>
    </source>
</evidence>
<dbReference type="InterPro" id="IPR000835">
    <property type="entry name" value="HTH_MarR-typ"/>
</dbReference>
<dbReference type="PRINTS" id="PR00598">
    <property type="entry name" value="HTHMARR"/>
</dbReference>
<dbReference type="SMART" id="SM00347">
    <property type="entry name" value="HTH_MARR"/>
    <property type="match status" value="1"/>
</dbReference>
<evidence type="ECO:0000256" key="3">
    <source>
        <dbReference type="ARBA" id="ARBA00023163"/>
    </source>
</evidence>
<evidence type="ECO:0000313" key="6">
    <source>
        <dbReference type="Proteomes" id="UP000270468"/>
    </source>
</evidence>
<dbReference type="Gene3D" id="1.10.10.10">
    <property type="entry name" value="Winged helix-like DNA-binding domain superfamily/Winged helix DNA-binding domain"/>
    <property type="match status" value="1"/>
</dbReference>
<dbReference type="InterPro" id="IPR036388">
    <property type="entry name" value="WH-like_DNA-bd_sf"/>
</dbReference>
<dbReference type="PANTHER" id="PTHR42756">
    <property type="entry name" value="TRANSCRIPTIONAL REGULATOR, MARR"/>
    <property type="match status" value="1"/>
</dbReference>
<proteinExistence type="predicted"/>
<dbReference type="Proteomes" id="UP000270468">
    <property type="component" value="Unassembled WGS sequence"/>
</dbReference>
<dbReference type="PANTHER" id="PTHR42756:SF1">
    <property type="entry name" value="TRANSCRIPTIONAL REPRESSOR OF EMRAB OPERON"/>
    <property type="match status" value="1"/>
</dbReference>